<name>A0A6C0KG40_9ZZZZ</name>
<protein>
    <submittedName>
        <fullName evidence="1">Uncharacterized protein</fullName>
    </submittedName>
</protein>
<reference evidence="1" key="1">
    <citation type="journal article" date="2020" name="Nature">
        <title>Giant virus diversity and host interactions through global metagenomics.</title>
        <authorList>
            <person name="Schulz F."/>
            <person name="Roux S."/>
            <person name="Paez-Espino D."/>
            <person name="Jungbluth S."/>
            <person name="Walsh D.A."/>
            <person name="Denef V.J."/>
            <person name="McMahon K.D."/>
            <person name="Konstantinidis K.T."/>
            <person name="Eloe-Fadrosh E.A."/>
            <person name="Kyrpides N.C."/>
            <person name="Woyke T."/>
        </authorList>
    </citation>
    <scope>NUCLEOTIDE SEQUENCE</scope>
    <source>
        <strain evidence="1">GVMAG-S-3300011013-78</strain>
    </source>
</reference>
<accession>A0A6C0KG40</accession>
<dbReference type="AlphaFoldDB" id="A0A6C0KG40"/>
<evidence type="ECO:0000313" key="1">
    <source>
        <dbReference type="EMBL" id="QHU16106.1"/>
    </source>
</evidence>
<sequence>MIIRNKEGKLIHISQKDYLNEKDFYHALWKYKYNIQMSKTEKESKVLEYLKGKIFSN</sequence>
<organism evidence="1">
    <name type="scientific">viral metagenome</name>
    <dbReference type="NCBI Taxonomy" id="1070528"/>
    <lineage>
        <taxon>unclassified sequences</taxon>
        <taxon>metagenomes</taxon>
        <taxon>organismal metagenomes</taxon>
    </lineage>
</organism>
<proteinExistence type="predicted"/>
<dbReference type="EMBL" id="MN740876">
    <property type="protein sequence ID" value="QHU16106.1"/>
    <property type="molecule type" value="Genomic_DNA"/>
</dbReference>